<feature type="domain" description="Endonuclease/exonuclease/phosphatase" evidence="8">
    <location>
        <begin position="8"/>
        <end position="254"/>
    </location>
</feature>
<comment type="cofactor">
    <cofactor evidence="6">
        <name>Mg(2+)</name>
        <dbReference type="ChEBI" id="CHEBI:18420"/>
    </cofactor>
    <cofactor evidence="6">
        <name>Mn(2+)</name>
        <dbReference type="ChEBI" id="CHEBI:29035"/>
    </cofactor>
    <text evidence="6">Probably binds two magnesium or manganese ions per subunit.</text>
</comment>
<evidence type="ECO:0000256" key="6">
    <source>
        <dbReference type="PIRSR" id="PIRSR604808-2"/>
    </source>
</evidence>
<dbReference type="PROSITE" id="PS00726">
    <property type="entry name" value="AP_NUCLEASE_F1_1"/>
    <property type="match status" value="1"/>
</dbReference>
<keyword evidence="3 9" id="KW-0378">Hydrolase</keyword>
<dbReference type="PANTHER" id="PTHR22748:SF6">
    <property type="entry name" value="DNA-(APURINIC OR APYRIMIDINIC SITE) ENDONUCLEASE"/>
    <property type="match status" value="1"/>
</dbReference>
<dbReference type="GO" id="GO:0008081">
    <property type="term" value="F:phosphoric diester hydrolase activity"/>
    <property type="evidence" value="ECO:0007669"/>
    <property type="project" value="TreeGrafter"/>
</dbReference>
<dbReference type="GO" id="GO:0006284">
    <property type="term" value="P:base-excision repair"/>
    <property type="evidence" value="ECO:0007669"/>
    <property type="project" value="TreeGrafter"/>
</dbReference>
<dbReference type="Gene3D" id="3.60.10.10">
    <property type="entry name" value="Endonuclease/exonuclease/phosphatase"/>
    <property type="match status" value="1"/>
</dbReference>
<evidence type="ECO:0000256" key="7">
    <source>
        <dbReference type="PIRSR" id="PIRSR604808-3"/>
    </source>
</evidence>
<dbReference type="GO" id="GO:0008311">
    <property type="term" value="F:double-stranded DNA 3'-5' DNA exonuclease activity"/>
    <property type="evidence" value="ECO:0007669"/>
    <property type="project" value="UniProtKB-EC"/>
</dbReference>
<feature type="site" description="Interaction with DNA substrate" evidence="7">
    <location>
        <position position="254"/>
    </location>
</feature>
<feature type="active site" evidence="5">
    <location>
        <position position="117"/>
    </location>
</feature>
<accession>A0A8E7EGB9</accession>
<organism evidence="9 10">
    <name type="scientific">Methanospirillum purgamenti</name>
    <dbReference type="NCBI Taxonomy" id="2834276"/>
    <lineage>
        <taxon>Archaea</taxon>
        <taxon>Methanobacteriati</taxon>
        <taxon>Methanobacteriota</taxon>
        <taxon>Stenosarchaea group</taxon>
        <taxon>Methanomicrobia</taxon>
        <taxon>Methanomicrobiales</taxon>
        <taxon>Methanospirillaceae</taxon>
        <taxon>Methanospirillum</taxon>
    </lineage>
</organism>
<dbReference type="GO" id="GO:0003677">
    <property type="term" value="F:DNA binding"/>
    <property type="evidence" value="ECO:0007669"/>
    <property type="project" value="InterPro"/>
</dbReference>
<protein>
    <submittedName>
        <fullName evidence="9">Exodeoxyribonuclease III</fullName>
        <ecNumber evidence="9">3.1.11.2</ecNumber>
    </submittedName>
</protein>
<dbReference type="Proteomes" id="UP000680656">
    <property type="component" value="Chromosome"/>
</dbReference>
<evidence type="ECO:0000259" key="8">
    <source>
        <dbReference type="Pfam" id="PF03372"/>
    </source>
</evidence>
<evidence type="ECO:0000256" key="3">
    <source>
        <dbReference type="ARBA" id="ARBA00022801"/>
    </source>
</evidence>
<dbReference type="RefSeq" id="WP_214418940.1">
    <property type="nucleotide sequence ID" value="NZ_CP075546.1"/>
</dbReference>
<feature type="site" description="Important for catalytic activity" evidence="7">
    <location>
        <position position="228"/>
    </location>
</feature>
<feature type="binding site" evidence="6">
    <location>
        <position position="157"/>
    </location>
    <ligand>
        <name>Mg(2+)</name>
        <dbReference type="ChEBI" id="CHEBI:18420"/>
        <label>1</label>
    </ligand>
</feature>
<dbReference type="Pfam" id="PF03372">
    <property type="entry name" value="Exo_endo_phos"/>
    <property type="match status" value="1"/>
</dbReference>
<dbReference type="InterPro" id="IPR020847">
    <property type="entry name" value="AP_endonuclease_F1_BS"/>
</dbReference>
<keyword evidence="4 6" id="KW-0460">Magnesium</keyword>
<dbReference type="EMBL" id="CP075546">
    <property type="protein sequence ID" value="QVV88123.1"/>
    <property type="molecule type" value="Genomic_DNA"/>
</dbReference>
<dbReference type="NCBIfam" id="TIGR00195">
    <property type="entry name" value="exoDNase_III"/>
    <property type="match status" value="1"/>
</dbReference>
<feature type="active site" description="Proton donor/acceptor" evidence="5">
    <location>
        <position position="157"/>
    </location>
</feature>
<comment type="similarity">
    <text evidence="1">Belongs to the DNA repair enzymes AP/ExoA family.</text>
</comment>
<dbReference type="KEGG" id="mrtj:KHC33_12365"/>
<evidence type="ECO:0000256" key="4">
    <source>
        <dbReference type="ARBA" id="ARBA00022842"/>
    </source>
</evidence>
<dbReference type="PANTHER" id="PTHR22748">
    <property type="entry name" value="AP ENDONUCLEASE"/>
    <property type="match status" value="1"/>
</dbReference>
<name>A0A8E7EGB9_9EURY</name>
<dbReference type="PROSITE" id="PS51435">
    <property type="entry name" value="AP_NUCLEASE_F1_4"/>
    <property type="match status" value="1"/>
</dbReference>
<dbReference type="EC" id="3.1.11.2" evidence="9"/>
<dbReference type="SUPFAM" id="SSF56219">
    <property type="entry name" value="DNase I-like"/>
    <property type="match status" value="1"/>
</dbReference>
<dbReference type="InterPro" id="IPR036691">
    <property type="entry name" value="Endo/exonu/phosph_ase_sf"/>
</dbReference>
<evidence type="ECO:0000313" key="10">
    <source>
        <dbReference type="Proteomes" id="UP000680656"/>
    </source>
</evidence>
<evidence type="ECO:0000256" key="2">
    <source>
        <dbReference type="ARBA" id="ARBA00022723"/>
    </source>
</evidence>
<gene>
    <name evidence="9" type="primary">xth</name>
    <name evidence="9" type="ORF">KHC33_12365</name>
</gene>
<keyword evidence="2 6" id="KW-0479">Metal-binding</keyword>
<dbReference type="InterPro" id="IPR005135">
    <property type="entry name" value="Endo/exonuclease/phosphatase"/>
</dbReference>
<evidence type="ECO:0000256" key="1">
    <source>
        <dbReference type="ARBA" id="ARBA00007092"/>
    </source>
</evidence>
<evidence type="ECO:0000256" key="5">
    <source>
        <dbReference type="PIRSR" id="PIRSR604808-1"/>
    </source>
</evidence>
<dbReference type="NCBIfam" id="TIGR00633">
    <property type="entry name" value="xth"/>
    <property type="match status" value="1"/>
</dbReference>
<proteinExistence type="inferred from homology"/>
<feature type="binding site" evidence="6">
    <location>
        <position position="159"/>
    </location>
    <ligand>
        <name>Mg(2+)</name>
        <dbReference type="ChEBI" id="CHEBI:18420"/>
        <label>1</label>
    </ligand>
</feature>
<keyword evidence="10" id="KW-1185">Reference proteome</keyword>
<feature type="binding site" evidence="6">
    <location>
        <position position="253"/>
    </location>
    <ligand>
        <name>Mg(2+)</name>
        <dbReference type="ChEBI" id="CHEBI:18420"/>
        <label>1</label>
    </ligand>
</feature>
<feature type="active site" description="Proton acceptor" evidence="5">
    <location>
        <position position="254"/>
    </location>
</feature>
<dbReference type="GO" id="GO:0046872">
    <property type="term" value="F:metal ion binding"/>
    <property type="evidence" value="ECO:0007669"/>
    <property type="project" value="UniProtKB-KW"/>
</dbReference>
<feature type="binding site" evidence="6">
    <location>
        <position position="254"/>
    </location>
    <ligand>
        <name>Mg(2+)</name>
        <dbReference type="ChEBI" id="CHEBI:18420"/>
        <label>1</label>
    </ligand>
</feature>
<feature type="binding site" evidence="6">
    <location>
        <position position="10"/>
    </location>
    <ligand>
        <name>Mg(2+)</name>
        <dbReference type="ChEBI" id="CHEBI:18420"/>
        <label>1</label>
    </ligand>
</feature>
<keyword evidence="6" id="KW-0464">Manganese</keyword>
<feature type="binding site" evidence="6">
    <location>
        <position position="44"/>
    </location>
    <ligand>
        <name>Mg(2+)</name>
        <dbReference type="ChEBI" id="CHEBI:18420"/>
        <label>1</label>
    </ligand>
</feature>
<dbReference type="GeneID" id="65097991"/>
<dbReference type="GO" id="GO:0003906">
    <property type="term" value="F:DNA-(apurinic or apyrimidinic site) endonuclease activity"/>
    <property type="evidence" value="ECO:0007669"/>
    <property type="project" value="TreeGrafter"/>
</dbReference>
<dbReference type="InterPro" id="IPR004808">
    <property type="entry name" value="AP_endonuc_1"/>
</dbReference>
<dbReference type="AlphaFoldDB" id="A0A8E7EGB9"/>
<sequence>MKEYRLFSWNVNGIRAVSGKEVLPGVLFHDFLKTEKPDILCLQETKVDSHTIPSDLTRIPGYFFYLNPAERKGYSGVAMYSRTEPESVEYGGLGKEFDTEGRLITARFPEFTIMNVYFPNGGASDERLAFKLRFYDSFLEKIIKMSAAGERIIFCGDVNTAHTPIDLARPKENEQVSGFMPIEREWIDRVIQAGFFDSFRLFSQEKDQYSWWDYKTRARTRNVGWRIDYFFINEAMKSFITGAGIRQDIMGSDHCPVTLTAAFPE</sequence>
<dbReference type="CDD" id="cd09085">
    <property type="entry name" value="Mth212-like_AP-endo"/>
    <property type="match status" value="1"/>
</dbReference>
<reference evidence="9 10" key="1">
    <citation type="submission" date="2021-05" db="EMBL/GenBank/DDBJ databases">
        <title>A novel Methanospirillum isolate from a pyrite-forming mixed culture.</title>
        <authorList>
            <person name="Bunk B."/>
            <person name="Sproer C."/>
            <person name="Spring S."/>
            <person name="Pester M."/>
        </authorList>
    </citation>
    <scope>NUCLEOTIDE SEQUENCE [LARGE SCALE GENOMIC DNA]</scope>
    <source>
        <strain evidence="9 10">J.3.6.1-F.2.7.3</strain>
    </source>
</reference>
<feature type="site" description="Transition state stabilizer" evidence="7">
    <location>
        <position position="159"/>
    </location>
</feature>
<evidence type="ECO:0000313" key="9">
    <source>
        <dbReference type="EMBL" id="QVV88123.1"/>
    </source>
</evidence>